<gene>
    <name evidence="2" type="ORF">LCGC14_2076170</name>
</gene>
<feature type="non-terminal residue" evidence="2">
    <location>
        <position position="1"/>
    </location>
</feature>
<protein>
    <recommendedName>
        <fullName evidence="3">Major facilitator superfamily (MFS) profile domain-containing protein</fullName>
    </recommendedName>
</protein>
<feature type="transmembrane region" description="Helical" evidence="1">
    <location>
        <begin position="32"/>
        <end position="51"/>
    </location>
</feature>
<reference evidence="2" key="1">
    <citation type="journal article" date="2015" name="Nature">
        <title>Complex archaea that bridge the gap between prokaryotes and eukaryotes.</title>
        <authorList>
            <person name="Spang A."/>
            <person name="Saw J.H."/>
            <person name="Jorgensen S.L."/>
            <person name="Zaremba-Niedzwiedzka K."/>
            <person name="Martijn J."/>
            <person name="Lind A.E."/>
            <person name="van Eijk R."/>
            <person name="Schleper C."/>
            <person name="Guy L."/>
            <person name="Ettema T.J."/>
        </authorList>
    </citation>
    <scope>NUCLEOTIDE SEQUENCE</scope>
</reference>
<evidence type="ECO:0000313" key="2">
    <source>
        <dbReference type="EMBL" id="KKL73310.1"/>
    </source>
</evidence>
<keyword evidence="1" id="KW-1133">Transmembrane helix</keyword>
<dbReference type="Gene3D" id="1.20.1250.20">
    <property type="entry name" value="MFS general substrate transporter like domains"/>
    <property type="match status" value="1"/>
</dbReference>
<accession>A0A0F9GVC6</accession>
<feature type="transmembrane region" description="Helical" evidence="1">
    <location>
        <begin position="102"/>
        <end position="130"/>
    </location>
</feature>
<comment type="caution">
    <text evidence="2">The sequence shown here is derived from an EMBL/GenBank/DDBJ whole genome shotgun (WGS) entry which is preliminary data.</text>
</comment>
<evidence type="ECO:0008006" key="3">
    <source>
        <dbReference type="Google" id="ProtNLM"/>
    </source>
</evidence>
<dbReference type="EMBL" id="LAZR01024998">
    <property type="protein sequence ID" value="KKL73310.1"/>
    <property type="molecule type" value="Genomic_DNA"/>
</dbReference>
<keyword evidence="1" id="KW-0812">Transmembrane</keyword>
<dbReference type="InterPro" id="IPR036259">
    <property type="entry name" value="MFS_trans_sf"/>
</dbReference>
<evidence type="ECO:0000256" key="1">
    <source>
        <dbReference type="SAM" id="Phobius"/>
    </source>
</evidence>
<organism evidence="2">
    <name type="scientific">marine sediment metagenome</name>
    <dbReference type="NCBI Taxonomy" id="412755"/>
    <lineage>
        <taxon>unclassified sequences</taxon>
        <taxon>metagenomes</taxon>
        <taxon>ecological metagenomes</taxon>
    </lineage>
</organism>
<dbReference type="AlphaFoldDB" id="A0A0F9GVC6"/>
<name>A0A0F9GVC6_9ZZZZ</name>
<feature type="transmembrane region" description="Helical" evidence="1">
    <location>
        <begin position="71"/>
        <end position="90"/>
    </location>
</feature>
<dbReference type="SUPFAM" id="SSF103473">
    <property type="entry name" value="MFS general substrate transporter"/>
    <property type="match status" value="1"/>
</dbReference>
<proteinExistence type="predicted"/>
<keyword evidence="1" id="KW-0472">Membrane</keyword>
<sequence>SLGGARAIRDAYRCRAAGLGSSSECQCLGRRIGATGFYLITVCSGFARFAFGLPRPQIEGNLSLGSSMSGVITAGYCAGYCAAIFASAVITKRIDARAAAAAAALIAVVGLAGIALAPSPLFLAVAVVVAGSSTASPA</sequence>